<comment type="similarity">
    <text evidence="2">Belongs to the NAD(P)-dependent epimerase/dehydratase family. Dihydroflavonol-4-reductase subfamily.</text>
</comment>
<protein>
    <submittedName>
        <fullName evidence="5">Nucleoside-diphosphate-sugar epimerase</fullName>
    </submittedName>
</protein>
<dbReference type="Pfam" id="PF01370">
    <property type="entry name" value="Epimerase"/>
    <property type="match status" value="1"/>
</dbReference>
<evidence type="ECO:0000256" key="3">
    <source>
        <dbReference type="SAM" id="Phobius"/>
    </source>
</evidence>
<evidence type="ECO:0000313" key="6">
    <source>
        <dbReference type="Proteomes" id="UP000199577"/>
    </source>
</evidence>
<dbReference type="PANTHER" id="PTHR10366">
    <property type="entry name" value="NAD DEPENDENT EPIMERASE/DEHYDRATASE"/>
    <property type="match status" value="1"/>
</dbReference>
<dbReference type="InterPro" id="IPR050425">
    <property type="entry name" value="NAD(P)_dehydrat-like"/>
</dbReference>
<dbReference type="GO" id="GO:0016616">
    <property type="term" value="F:oxidoreductase activity, acting on the CH-OH group of donors, NAD or NADP as acceptor"/>
    <property type="evidence" value="ECO:0007669"/>
    <property type="project" value="TreeGrafter"/>
</dbReference>
<keyword evidence="3" id="KW-0812">Transmembrane</keyword>
<dbReference type="STRING" id="623281.SAMN05421747_103113"/>
<evidence type="ECO:0000256" key="2">
    <source>
        <dbReference type="ARBA" id="ARBA00023445"/>
    </source>
</evidence>
<dbReference type="Gene3D" id="3.40.50.720">
    <property type="entry name" value="NAD(P)-binding Rossmann-like Domain"/>
    <property type="match status" value="1"/>
</dbReference>
<dbReference type="PANTHER" id="PTHR10366:SF564">
    <property type="entry name" value="STEROL-4-ALPHA-CARBOXYLATE 3-DEHYDROGENASE, DECARBOXYLATING"/>
    <property type="match status" value="1"/>
</dbReference>
<keyword evidence="3" id="KW-0472">Membrane</keyword>
<dbReference type="EMBL" id="FOLL01000003">
    <property type="protein sequence ID" value="SFC01885.1"/>
    <property type="molecule type" value="Genomic_DNA"/>
</dbReference>
<gene>
    <name evidence="5" type="ORF">SAMN05421747_103113</name>
</gene>
<proteinExistence type="inferred from homology"/>
<accession>A0A1I1FRC6</accession>
<keyword evidence="6" id="KW-1185">Reference proteome</keyword>
<dbReference type="Proteomes" id="UP000199577">
    <property type="component" value="Unassembled WGS sequence"/>
</dbReference>
<name>A0A1I1FRC6_9SPHI</name>
<evidence type="ECO:0000313" key="5">
    <source>
        <dbReference type="EMBL" id="SFC01885.1"/>
    </source>
</evidence>
<organism evidence="5 6">
    <name type="scientific">Parapedobacter composti</name>
    <dbReference type="NCBI Taxonomy" id="623281"/>
    <lineage>
        <taxon>Bacteria</taxon>
        <taxon>Pseudomonadati</taxon>
        <taxon>Bacteroidota</taxon>
        <taxon>Sphingobacteriia</taxon>
        <taxon>Sphingobacteriales</taxon>
        <taxon>Sphingobacteriaceae</taxon>
        <taxon>Parapedobacter</taxon>
    </lineage>
</organism>
<evidence type="ECO:0000259" key="4">
    <source>
        <dbReference type="Pfam" id="PF01370"/>
    </source>
</evidence>
<keyword evidence="3" id="KW-1133">Transmembrane helix</keyword>
<dbReference type="InterPro" id="IPR036291">
    <property type="entry name" value="NAD(P)-bd_dom_sf"/>
</dbReference>
<sequence>MQISIYYLTFESVIVNYSTAVVLVTGGTGFLGSILIKRLIASGVRVRATKRESSLVPADLVGAAGLEWVNADINDFFALEDVFEGITKVYHCAAKISYHAADRELLMKVNVEGTANVVTLALERGARLLHVSSIAALGRAKDGQETTESDLWEFHARQPGYAISKYEAEMEVWRGIAEGLDAVIVNPSLVIGASARMEGGDSGGAIFSLLHRGLRFYATGWVGLIDVEDVAKAMVLLMENPSVSGERFLLNNVNMSSKELLERCSRYLGRPAPQYRATPFLLGIAWRAAYLASLLSGKRPLLTRETAHSASSRVRFSNKKLIEVTGMALKPIDETLREICITLKKTA</sequence>
<reference evidence="5 6" key="1">
    <citation type="submission" date="2016-10" db="EMBL/GenBank/DDBJ databases">
        <authorList>
            <person name="de Groot N.N."/>
        </authorList>
    </citation>
    <scope>NUCLEOTIDE SEQUENCE [LARGE SCALE GENOMIC DNA]</scope>
    <source>
        <strain evidence="5 6">DSM 22900</strain>
    </source>
</reference>
<dbReference type="SUPFAM" id="SSF51735">
    <property type="entry name" value="NAD(P)-binding Rossmann-fold domains"/>
    <property type="match status" value="1"/>
</dbReference>
<feature type="transmembrane region" description="Helical" evidence="3">
    <location>
        <begin position="14"/>
        <end position="36"/>
    </location>
</feature>
<dbReference type="InterPro" id="IPR001509">
    <property type="entry name" value="Epimerase_deHydtase"/>
</dbReference>
<keyword evidence="1" id="KW-0560">Oxidoreductase</keyword>
<dbReference type="AlphaFoldDB" id="A0A1I1FRC6"/>
<feature type="domain" description="NAD-dependent epimerase/dehydratase" evidence="4">
    <location>
        <begin position="22"/>
        <end position="243"/>
    </location>
</feature>
<evidence type="ECO:0000256" key="1">
    <source>
        <dbReference type="ARBA" id="ARBA00023002"/>
    </source>
</evidence>